<dbReference type="OrthoDB" id="3536291at2759"/>
<keyword evidence="3" id="KW-1185">Reference proteome</keyword>
<keyword evidence="1" id="KW-0175">Coiled coil</keyword>
<evidence type="ECO:0000256" key="1">
    <source>
        <dbReference type="SAM" id="Coils"/>
    </source>
</evidence>
<reference evidence="2 3" key="1">
    <citation type="submission" date="2017-12" db="EMBL/GenBank/DDBJ databases">
        <title>Comparative genomics of Botrytis spp.</title>
        <authorList>
            <person name="Valero-Jimenez C.A."/>
            <person name="Tapia P."/>
            <person name="Veloso J."/>
            <person name="Silva-Moreno E."/>
            <person name="Staats M."/>
            <person name="Valdes J.H."/>
            <person name="Van Kan J.A.L."/>
        </authorList>
    </citation>
    <scope>NUCLEOTIDE SEQUENCE [LARGE SCALE GENOMIC DNA]</scope>
    <source>
        <strain evidence="2 3">MUCL435</strain>
    </source>
</reference>
<name>A0A4V4HVY3_9HELO</name>
<organism evidence="2 3">
    <name type="scientific">Botrytis galanthina</name>
    <dbReference type="NCBI Taxonomy" id="278940"/>
    <lineage>
        <taxon>Eukaryota</taxon>
        <taxon>Fungi</taxon>
        <taxon>Dikarya</taxon>
        <taxon>Ascomycota</taxon>
        <taxon>Pezizomycotina</taxon>
        <taxon>Leotiomycetes</taxon>
        <taxon>Helotiales</taxon>
        <taxon>Sclerotiniaceae</taxon>
        <taxon>Botrytis</taxon>
    </lineage>
</organism>
<evidence type="ECO:0000313" key="3">
    <source>
        <dbReference type="Proteomes" id="UP000308671"/>
    </source>
</evidence>
<dbReference type="EMBL" id="PQXL01000014">
    <property type="protein sequence ID" value="THV55086.1"/>
    <property type="molecule type" value="Genomic_DNA"/>
</dbReference>
<dbReference type="Proteomes" id="UP000308671">
    <property type="component" value="Unassembled WGS sequence"/>
</dbReference>
<comment type="caution">
    <text evidence="2">The sequence shown here is derived from an EMBL/GenBank/DDBJ whole genome shotgun (WGS) entry which is preliminary data.</text>
</comment>
<protein>
    <submittedName>
        <fullName evidence="2">Uncharacterized protein</fullName>
    </submittedName>
</protein>
<dbReference type="AlphaFoldDB" id="A0A4V4HVY3"/>
<feature type="coiled-coil region" evidence="1">
    <location>
        <begin position="159"/>
        <end position="208"/>
    </location>
</feature>
<proteinExistence type="predicted"/>
<gene>
    <name evidence="2" type="ORF">BGAL_0014g00160</name>
</gene>
<evidence type="ECO:0000313" key="2">
    <source>
        <dbReference type="EMBL" id="THV55086.1"/>
    </source>
</evidence>
<sequence>MSTALNPTATTIGPHVTRPRIIIRSSEEMKRIKRLKRNLARYPDVSKYAHDMRCPDPGLEIPAPIKRPKRDNTSLGKKLGSTLFHRENLLKQMGVFGMVANSEERQRFYMNWVQFTSDGLQKDEESVSEEHKRLKFHLMMKRNRLRRKYCVSPKDRPILKKMMDNIQEEEQEATAAYLRECEKMKAHRVKMENEMERIKDLLAEMNQYPQGDLPKIWGKGYDQAFKNIGRRTNAEESGEITDLIE</sequence>
<accession>A0A4V4HVY3</accession>